<dbReference type="OrthoDB" id="8897842at2759"/>
<dbReference type="EMBL" id="JAFJMO010000017">
    <property type="protein sequence ID" value="KAJ8252520.1"/>
    <property type="molecule type" value="Genomic_DNA"/>
</dbReference>
<organism evidence="2 3">
    <name type="scientific">Conger conger</name>
    <name type="common">Conger eel</name>
    <name type="synonym">Muraena conger</name>
    <dbReference type="NCBI Taxonomy" id="82655"/>
    <lineage>
        <taxon>Eukaryota</taxon>
        <taxon>Metazoa</taxon>
        <taxon>Chordata</taxon>
        <taxon>Craniata</taxon>
        <taxon>Vertebrata</taxon>
        <taxon>Euteleostomi</taxon>
        <taxon>Actinopterygii</taxon>
        <taxon>Neopterygii</taxon>
        <taxon>Teleostei</taxon>
        <taxon>Anguilliformes</taxon>
        <taxon>Congridae</taxon>
        <taxon>Conger</taxon>
    </lineage>
</organism>
<reference evidence="2" key="1">
    <citation type="journal article" date="2023" name="Science">
        <title>Genome structures resolve the early diversification of teleost fishes.</title>
        <authorList>
            <person name="Parey E."/>
            <person name="Louis A."/>
            <person name="Montfort J."/>
            <person name="Bouchez O."/>
            <person name="Roques C."/>
            <person name="Iampietro C."/>
            <person name="Lluch J."/>
            <person name="Castinel A."/>
            <person name="Donnadieu C."/>
            <person name="Desvignes T."/>
            <person name="Floi Bucao C."/>
            <person name="Jouanno E."/>
            <person name="Wen M."/>
            <person name="Mejri S."/>
            <person name="Dirks R."/>
            <person name="Jansen H."/>
            <person name="Henkel C."/>
            <person name="Chen W.J."/>
            <person name="Zahm M."/>
            <person name="Cabau C."/>
            <person name="Klopp C."/>
            <person name="Thompson A.W."/>
            <person name="Robinson-Rechavi M."/>
            <person name="Braasch I."/>
            <person name="Lecointre G."/>
            <person name="Bobe J."/>
            <person name="Postlethwait J.H."/>
            <person name="Berthelot C."/>
            <person name="Roest Crollius H."/>
            <person name="Guiguen Y."/>
        </authorList>
    </citation>
    <scope>NUCLEOTIDE SEQUENCE</scope>
    <source>
        <strain evidence="2">Concon-B</strain>
    </source>
</reference>
<evidence type="ECO:0000313" key="2">
    <source>
        <dbReference type="EMBL" id="KAJ8252520.1"/>
    </source>
</evidence>
<dbReference type="InterPro" id="IPR033545">
    <property type="entry name" value="CEP89"/>
</dbReference>
<proteinExistence type="predicted"/>
<dbReference type="Proteomes" id="UP001152803">
    <property type="component" value="Unassembled WGS sequence"/>
</dbReference>
<dbReference type="AlphaFoldDB" id="A0A9Q1CYG4"/>
<keyword evidence="3" id="KW-1185">Reference proteome</keyword>
<dbReference type="GO" id="GO:0007005">
    <property type="term" value="P:mitochondrion organization"/>
    <property type="evidence" value="ECO:0007669"/>
    <property type="project" value="InterPro"/>
</dbReference>
<comment type="caution">
    <text evidence="2">The sequence shown here is derived from an EMBL/GenBank/DDBJ whole genome shotgun (WGS) entry which is preliminary data.</text>
</comment>
<dbReference type="PANTHER" id="PTHR36170">
    <property type="entry name" value="CENTROSOMAL PROTEIN OF 89 KDA"/>
    <property type="match status" value="1"/>
</dbReference>
<feature type="region of interest" description="Disordered" evidence="1">
    <location>
        <begin position="254"/>
        <end position="316"/>
    </location>
</feature>
<dbReference type="GO" id="GO:0005814">
    <property type="term" value="C:centriole"/>
    <property type="evidence" value="ECO:0007669"/>
    <property type="project" value="InterPro"/>
</dbReference>
<dbReference type="GO" id="GO:0045202">
    <property type="term" value="C:synapse"/>
    <property type="evidence" value="ECO:0007669"/>
    <property type="project" value="GOC"/>
</dbReference>
<dbReference type="GO" id="GO:0007268">
    <property type="term" value="P:chemical synaptic transmission"/>
    <property type="evidence" value="ECO:0007669"/>
    <property type="project" value="InterPro"/>
</dbReference>
<protein>
    <submittedName>
        <fullName evidence="2">Uncharacterized protein</fullName>
    </submittedName>
</protein>
<dbReference type="GO" id="GO:0097539">
    <property type="term" value="C:ciliary transition fiber"/>
    <property type="evidence" value="ECO:0007669"/>
    <property type="project" value="TreeGrafter"/>
</dbReference>
<sequence>MEPQGLATSGATEPRQMPTHQGWGPLKRETSWSPIPLHHSTTTATGEGRSGRLINRLPARWERIVLSPPQVNERGACARQSAAVSTGQHRPSVTLLTPRTAVSSAERGAQLQTLCNRYLLFGTESSGAKATLCARFETTVYKRQAAGRLGALGHRLQEQEEDFAGKAASYHREIRHLQRLLSDKQDALDGALQQKRAVEGELEIVWESTTRENRRIKEALFESFTKDNLAEVLDQPLAGLQALGIVEGPSLGCRSQQQEELSGLVPPGSSAPPPFTSRQSAAVPGIHRSPMFESDSDQHQNPSSDESEKNGLDFYS</sequence>
<feature type="compositionally biased region" description="Basic and acidic residues" evidence="1">
    <location>
        <begin position="306"/>
        <end position="316"/>
    </location>
</feature>
<gene>
    <name evidence="2" type="ORF">COCON_G00218320</name>
</gene>
<evidence type="ECO:0000313" key="3">
    <source>
        <dbReference type="Proteomes" id="UP001152803"/>
    </source>
</evidence>
<feature type="region of interest" description="Disordered" evidence="1">
    <location>
        <begin position="1"/>
        <end position="52"/>
    </location>
</feature>
<accession>A0A9Q1CYG4</accession>
<dbReference type="PANTHER" id="PTHR36170:SF1">
    <property type="entry name" value="CENTROSOMAL PROTEIN OF 89 KDA"/>
    <property type="match status" value="1"/>
</dbReference>
<dbReference type="GO" id="GO:0060271">
    <property type="term" value="P:cilium assembly"/>
    <property type="evidence" value="ECO:0007669"/>
    <property type="project" value="InterPro"/>
</dbReference>
<evidence type="ECO:0000256" key="1">
    <source>
        <dbReference type="SAM" id="MobiDB-lite"/>
    </source>
</evidence>
<feature type="compositionally biased region" description="Polar residues" evidence="1">
    <location>
        <begin position="1"/>
        <end position="11"/>
    </location>
</feature>
<name>A0A9Q1CYG4_CONCO</name>